<reference evidence="2" key="2">
    <citation type="journal article" date="2015" name="Data Brief">
        <title>Shoot transcriptome of the giant reed, Arundo donax.</title>
        <authorList>
            <person name="Barrero R.A."/>
            <person name="Guerrero F.D."/>
            <person name="Moolhuijzen P."/>
            <person name="Goolsby J.A."/>
            <person name="Tidwell J."/>
            <person name="Bellgard S.E."/>
            <person name="Bellgard M.I."/>
        </authorList>
    </citation>
    <scope>NUCLEOTIDE SEQUENCE</scope>
    <source>
        <tissue evidence="2">Shoot tissue taken approximately 20 cm above the soil surface</tissue>
    </source>
</reference>
<organism evidence="2">
    <name type="scientific">Arundo donax</name>
    <name type="common">Giant reed</name>
    <name type="synonym">Donax arundinaceus</name>
    <dbReference type="NCBI Taxonomy" id="35708"/>
    <lineage>
        <taxon>Eukaryota</taxon>
        <taxon>Viridiplantae</taxon>
        <taxon>Streptophyta</taxon>
        <taxon>Embryophyta</taxon>
        <taxon>Tracheophyta</taxon>
        <taxon>Spermatophyta</taxon>
        <taxon>Magnoliopsida</taxon>
        <taxon>Liliopsida</taxon>
        <taxon>Poales</taxon>
        <taxon>Poaceae</taxon>
        <taxon>PACMAD clade</taxon>
        <taxon>Arundinoideae</taxon>
        <taxon>Arundineae</taxon>
        <taxon>Arundo</taxon>
    </lineage>
</organism>
<protein>
    <submittedName>
        <fullName evidence="2">Uncharacterized protein</fullName>
    </submittedName>
</protein>
<feature type="region of interest" description="Disordered" evidence="1">
    <location>
        <begin position="1"/>
        <end position="25"/>
    </location>
</feature>
<dbReference type="EMBL" id="GBRH01264725">
    <property type="protein sequence ID" value="JAD33170.1"/>
    <property type="molecule type" value="Transcribed_RNA"/>
</dbReference>
<feature type="compositionally biased region" description="Polar residues" evidence="1">
    <location>
        <begin position="1"/>
        <end position="11"/>
    </location>
</feature>
<evidence type="ECO:0000256" key="1">
    <source>
        <dbReference type="SAM" id="MobiDB-lite"/>
    </source>
</evidence>
<accession>A0A0A8Z8X1</accession>
<reference evidence="2" key="1">
    <citation type="submission" date="2014-09" db="EMBL/GenBank/DDBJ databases">
        <authorList>
            <person name="Magalhaes I.L.F."/>
            <person name="Oliveira U."/>
            <person name="Santos F.R."/>
            <person name="Vidigal T.H.D.A."/>
            <person name="Brescovit A.D."/>
            <person name="Santos A.J."/>
        </authorList>
    </citation>
    <scope>NUCLEOTIDE SEQUENCE</scope>
    <source>
        <tissue evidence="2">Shoot tissue taken approximately 20 cm above the soil surface</tissue>
    </source>
</reference>
<proteinExistence type="predicted"/>
<dbReference type="AlphaFoldDB" id="A0A0A8Z8X1"/>
<name>A0A0A8Z8X1_ARUDO</name>
<evidence type="ECO:0000313" key="2">
    <source>
        <dbReference type="EMBL" id="JAD33170.1"/>
    </source>
</evidence>
<sequence length="25" mass="2718">MNFNHSSTNHVQKPVEGMTKDASSA</sequence>